<gene>
    <name evidence="2" type="primary">ORF221887</name>
</gene>
<organism evidence="2">
    <name type="scientific">Arion vulgaris</name>
    <dbReference type="NCBI Taxonomy" id="1028688"/>
    <lineage>
        <taxon>Eukaryota</taxon>
        <taxon>Metazoa</taxon>
        <taxon>Spiralia</taxon>
        <taxon>Lophotrochozoa</taxon>
        <taxon>Mollusca</taxon>
        <taxon>Gastropoda</taxon>
        <taxon>Heterobranchia</taxon>
        <taxon>Euthyneura</taxon>
        <taxon>Panpulmonata</taxon>
        <taxon>Eupulmonata</taxon>
        <taxon>Stylommatophora</taxon>
        <taxon>Helicina</taxon>
        <taxon>Arionoidea</taxon>
        <taxon>Arionidae</taxon>
        <taxon>Arion</taxon>
    </lineage>
</organism>
<evidence type="ECO:0000313" key="2">
    <source>
        <dbReference type="EMBL" id="CEK99683.1"/>
    </source>
</evidence>
<keyword evidence="1" id="KW-0175">Coiled coil</keyword>
<evidence type="ECO:0000256" key="1">
    <source>
        <dbReference type="SAM" id="Coils"/>
    </source>
</evidence>
<dbReference type="AlphaFoldDB" id="A0A0B7C398"/>
<name>A0A0B7C398_9EUPU</name>
<reference evidence="2" key="1">
    <citation type="submission" date="2014-12" db="EMBL/GenBank/DDBJ databases">
        <title>Insight into the proteome of Arion vulgaris.</title>
        <authorList>
            <person name="Aradska J."/>
            <person name="Bulat T."/>
            <person name="Smidak R."/>
            <person name="Sarate P."/>
            <person name="Gangsoo J."/>
            <person name="Sialana F."/>
            <person name="Bilban M."/>
            <person name="Lubec G."/>
        </authorList>
    </citation>
    <scope>NUCLEOTIDE SEQUENCE</scope>
    <source>
        <tissue evidence="2">Skin</tissue>
    </source>
</reference>
<proteinExistence type="predicted"/>
<feature type="non-terminal residue" evidence="2">
    <location>
        <position position="83"/>
    </location>
</feature>
<feature type="non-terminal residue" evidence="2">
    <location>
        <position position="1"/>
    </location>
</feature>
<feature type="coiled-coil region" evidence="1">
    <location>
        <begin position="46"/>
        <end position="73"/>
    </location>
</feature>
<sequence>RLTKRMIDKTTEATEKELIIQQKDFYLLEIQTLMARRAMPLISPQLNEAKAIIRKQTRQLQALQGELNITRHDLLTQNNQLDN</sequence>
<dbReference type="EMBL" id="HACG01052812">
    <property type="protein sequence ID" value="CEK99683.1"/>
    <property type="molecule type" value="Transcribed_RNA"/>
</dbReference>
<accession>A0A0B7C398</accession>
<protein>
    <submittedName>
        <fullName evidence="2">Uncharacterized protein</fullName>
    </submittedName>
</protein>